<evidence type="ECO:0000256" key="1">
    <source>
        <dbReference type="SAM" id="MobiDB-lite"/>
    </source>
</evidence>
<evidence type="ECO:0000313" key="3">
    <source>
        <dbReference type="Proteomes" id="UP000069773"/>
    </source>
</evidence>
<accession>A0ABQ0KES8</accession>
<feature type="region of interest" description="Disordered" evidence="1">
    <location>
        <begin position="84"/>
        <end position="116"/>
    </location>
</feature>
<comment type="caution">
    <text evidence="2">The sequence shown here is derived from an EMBL/GenBank/DDBJ whole genome shotgun (WGS) entry which is preliminary data.</text>
</comment>
<proteinExistence type="predicted"/>
<sequence length="116" mass="12179">MEGEMWDAARSFVAEHRDVSKLVEEAERFSIRLPVIGRVGVPRPDQLAFYGALGLLAAIEVIDWPVALLLGAGHAVAVRHLNGESAEGSDGASDATAEGTKDSPAQGFSVPAPTAR</sequence>
<dbReference type="EMBL" id="BCTA01000019">
    <property type="protein sequence ID" value="GAT08027.1"/>
    <property type="molecule type" value="Genomic_DNA"/>
</dbReference>
<protein>
    <submittedName>
        <fullName evidence="2">Cation-transporting ATPase</fullName>
    </submittedName>
</protein>
<reference evidence="2 3" key="1">
    <citation type="journal article" date="2016" name="Genome Announc.">
        <title>Draft Genome Sequences of Five Rapidly Growing Mycobacterium Species, M. thermoresistibile, M. fortuitum subsp. acetamidolyticum, M. canariasense, M. brisbanense, and M. novocastrense.</title>
        <authorList>
            <person name="Katahira K."/>
            <person name="Ogura Y."/>
            <person name="Gotoh Y."/>
            <person name="Hayashi T."/>
        </authorList>
    </citation>
    <scope>NUCLEOTIDE SEQUENCE [LARGE SCALE GENOMIC DNA]</scope>
    <source>
        <strain evidence="2 3">JCM18114</strain>
    </source>
</reference>
<evidence type="ECO:0000313" key="2">
    <source>
        <dbReference type="EMBL" id="GAT08027.1"/>
    </source>
</evidence>
<dbReference type="Proteomes" id="UP000069773">
    <property type="component" value="Unassembled WGS sequence"/>
</dbReference>
<organism evidence="2 3">
    <name type="scientific">Mycolicibacterium novocastrense</name>
    <name type="common">Mycobacterium novocastrense</name>
    <dbReference type="NCBI Taxonomy" id="59813"/>
    <lineage>
        <taxon>Bacteria</taxon>
        <taxon>Bacillati</taxon>
        <taxon>Actinomycetota</taxon>
        <taxon>Actinomycetes</taxon>
        <taxon>Mycobacteriales</taxon>
        <taxon>Mycobacteriaceae</taxon>
        <taxon>Mycolicibacterium</taxon>
    </lineage>
</organism>
<gene>
    <name evidence="2" type="ORF">RMCN_1160</name>
</gene>
<keyword evidence="3" id="KW-1185">Reference proteome</keyword>
<dbReference type="RefSeq" id="WP_234787587.1">
    <property type="nucleotide sequence ID" value="NZ_BCTA01000019.1"/>
</dbReference>
<name>A0ABQ0KES8_MYCNV</name>